<dbReference type="SUPFAM" id="SSF46626">
    <property type="entry name" value="Cytochrome c"/>
    <property type="match status" value="1"/>
</dbReference>
<dbReference type="InterPro" id="IPR036909">
    <property type="entry name" value="Cyt_c-like_dom_sf"/>
</dbReference>
<dbReference type="GO" id="GO:0009055">
    <property type="term" value="F:electron transfer activity"/>
    <property type="evidence" value="ECO:0007669"/>
    <property type="project" value="InterPro"/>
</dbReference>
<keyword evidence="1 4" id="KW-0349">Heme</keyword>
<dbReference type="Gene3D" id="1.10.760.10">
    <property type="entry name" value="Cytochrome c-like domain"/>
    <property type="match status" value="1"/>
</dbReference>
<evidence type="ECO:0000313" key="7">
    <source>
        <dbReference type="EMBL" id="ADH64628.1"/>
    </source>
</evidence>
<dbReference type="AlphaFoldDB" id="D7BCD1"/>
<reference evidence="7 8" key="1">
    <citation type="journal article" date="2010" name="Stand. Genomic Sci.">
        <title>Complete genome sequence of Meiothermus silvanus type strain (VI-R2).</title>
        <authorList>
            <person name="Sikorski J."/>
            <person name="Tindall B.J."/>
            <person name="Lowry S."/>
            <person name="Lucas S."/>
            <person name="Nolan M."/>
            <person name="Copeland A."/>
            <person name="Glavina Del Rio T."/>
            <person name="Tice H."/>
            <person name="Cheng J.F."/>
            <person name="Han C."/>
            <person name="Pitluck S."/>
            <person name="Liolios K."/>
            <person name="Ivanova N."/>
            <person name="Mavromatis K."/>
            <person name="Mikhailova N."/>
            <person name="Pati A."/>
            <person name="Goodwin L."/>
            <person name="Chen A."/>
            <person name="Palaniappan K."/>
            <person name="Land M."/>
            <person name="Hauser L."/>
            <person name="Chang Y.J."/>
            <person name="Jeffries C.D."/>
            <person name="Rohde M."/>
            <person name="Goker M."/>
            <person name="Woyke T."/>
            <person name="Bristow J."/>
            <person name="Eisen J.A."/>
            <person name="Markowitz V."/>
            <person name="Hugenholtz P."/>
            <person name="Kyrpides N.C."/>
            <person name="Klenk H.P."/>
            <person name="Lapidus A."/>
        </authorList>
    </citation>
    <scope>NUCLEOTIDE SEQUENCE [LARGE SCALE GENOMIC DNA]</scope>
    <source>
        <strain evidence="8">ATCC 700542 / DSM 9946 / VI-R2</strain>
    </source>
</reference>
<keyword evidence="8" id="KW-1185">Reference proteome</keyword>
<accession>D7BCD1</accession>
<feature type="chain" id="PRO_5003092896" evidence="5">
    <location>
        <begin position="20"/>
        <end position="151"/>
    </location>
</feature>
<feature type="signal peptide" evidence="5">
    <location>
        <begin position="1"/>
        <end position="19"/>
    </location>
</feature>
<sequence>MKMKPILLSFLVLGGLAAAQGFDGAKLYSTNCSGCHQAGGQGIPGVFPPLAGHVPQILEAKGGREYLIHVMLYGLQGPIEVKGTKYSGAMPAWAQLKDGEIAAILNHISTSWGNKFPEGQKPFTPEEVGAKRAQKLTAAQVLEARKALGLK</sequence>
<evidence type="ECO:0000256" key="5">
    <source>
        <dbReference type="SAM" id="SignalP"/>
    </source>
</evidence>
<dbReference type="KEGG" id="msv:Mesil_2783"/>
<dbReference type="Pfam" id="PF00034">
    <property type="entry name" value="Cytochrom_C"/>
    <property type="match status" value="1"/>
</dbReference>
<dbReference type="HOGENOM" id="CLU_093848_3_0_0"/>
<organism evidence="7 8">
    <name type="scientific">Allomeiothermus silvanus (strain ATCC 700542 / DSM 9946 / NBRC 106475 / NCIMB 13440 / VI-R2)</name>
    <name type="common">Thermus silvanus</name>
    <dbReference type="NCBI Taxonomy" id="526227"/>
    <lineage>
        <taxon>Bacteria</taxon>
        <taxon>Thermotogati</taxon>
        <taxon>Deinococcota</taxon>
        <taxon>Deinococci</taxon>
        <taxon>Thermales</taxon>
        <taxon>Thermaceae</taxon>
        <taxon>Allomeiothermus</taxon>
    </lineage>
</organism>
<keyword evidence="3 4" id="KW-0408">Iron</keyword>
<dbReference type="InterPro" id="IPR009056">
    <property type="entry name" value="Cyt_c-like_dom"/>
</dbReference>
<dbReference type="PROSITE" id="PS51007">
    <property type="entry name" value="CYTC"/>
    <property type="match status" value="1"/>
</dbReference>
<dbReference type="eggNOG" id="COG2010">
    <property type="taxonomic scope" value="Bacteria"/>
</dbReference>
<dbReference type="PANTHER" id="PTHR35008:SF8">
    <property type="entry name" value="ALCOHOL DEHYDROGENASE CYTOCHROME C SUBUNIT"/>
    <property type="match status" value="1"/>
</dbReference>
<dbReference type="InterPro" id="IPR051459">
    <property type="entry name" value="Cytochrome_c-type_DH"/>
</dbReference>
<name>D7BCD1_ALLS1</name>
<evidence type="ECO:0000259" key="6">
    <source>
        <dbReference type="PROSITE" id="PS51007"/>
    </source>
</evidence>
<evidence type="ECO:0000256" key="4">
    <source>
        <dbReference type="PROSITE-ProRule" id="PRU00433"/>
    </source>
</evidence>
<evidence type="ECO:0000313" key="8">
    <source>
        <dbReference type="Proteomes" id="UP000001916"/>
    </source>
</evidence>
<feature type="domain" description="Cytochrome c" evidence="6">
    <location>
        <begin position="19"/>
        <end position="112"/>
    </location>
</feature>
<gene>
    <name evidence="7" type="ordered locus">Mesil_2783</name>
</gene>
<proteinExistence type="predicted"/>
<evidence type="ECO:0000256" key="2">
    <source>
        <dbReference type="ARBA" id="ARBA00022723"/>
    </source>
</evidence>
<dbReference type="EMBL" id="CP002042">
    <property type="protein sequence ID" value="ADH64628.1"/>
    <property type="molecule type" value="Genomic_DNA"/>
</dbReference>
<dbReference type="GO" id="GO:0020037">
    <property type="term" value="F:heme binding"/>
    <property type="evidence" value="ECO:0007669"/>
    <property type="project" value="InterPro"/>
</dbReference>
<dbReference type="PANTHER" id="PTHR35008">
    <property type="entry name" value="BLL4482 PROTEIN-RELATED"/>
    <property type="match status" value="1"/>
</dbReference>
<dbReference type="GO" id="GO:0046872">
    <property type="term" value="F:metal ion binding"/>
    <property type="evidence" value="ECO:0007669"/>
    <property type="project" value="UniProtKB-KW"/>
</dbReference>
<protein>
    <submittedName>
        <fullName evidence="7">Cytochrome c class I</fullName>
    </submittedName>
</protein>
<evidence type="ECO:0000256" key="1">
    <source>
        <dbReference type="ARBA" id="ARBA00022617"/>
    </source>
</evidence>
<keyword evidence="2 4" id="KW-0479">Metal-binding</keyword>
<keyword evidence="5" id="KW-0732">Signal</keyword>
<dbReference type="STRING" id="526227.Mesil_2783"/>
<dbReference type="Proteomes" id="UP000001916">
    <property type="component" value="Chromosome"/>
</dbReference>
<evidence type="ECO:0000256" key="3">
    <source>
        <dbReference type="ARBA" id="ARBA00023004"/>
    </source>
</evidence>